<dbReference type="SMART" id="SM00471">
    <property type="entry name" value="HDc"/>
    <property type="match status" value="1"/>
</dbReference>
<name>A0A162MV99_MUCCL</name>
<sequence length="300" mass="34109">MTNKVRSSNTCKLIYPKIDALYNLIFDVCNSYHNSNPYHNFRHAVDVMQSTWYFLNSIASESISLLLRPIDVLALLMAAIGHDVGHPGITTATPLAVLYNDKSVLESYHSMAFFNLLRKHYFNAMIDIKSHPEYKDFRKIIVQSILCTDMSCHQEYVDSFREQLQRLESHATYLADEVTRDKERMILCSIIMKCADISNCARPFDNAKNWAITLAEEFFIQGDLERELGIPSVAINERGKVTLADFQLSFMKNVALGLYQTVGELLPSLKFCAENIKRNIDIWTSVQKQAMIPCASSASA</sequence>
<feature type="active site" description="Proton donor" evidence="3">
    <location>
        <position position="39"/>
    </location>
</feature>
<dbReference type="Pfam" id="PF00233">
    <property type="entry name" value="PDEase_I"/>
    <property type="match status" value="1"/>
</dbReference>
<dbReference type="Gene3D" id="1.10.1300.10">
    <property type="entry name" value="3'5'-cyclic nucleotide phosphodiesterase, catalytic domain"/>
    <property type="match status" value="1"/>
</dbReference>
<dbReference type="STRING" id="747725.A0A162MV99"/>
<feature type="binding site" evidence="4">
    <location>
        <position position="83"/>
    </location>
    <ligand>
        <name>AMP</name>
        <dbReference type="ChEBI" id="CHEBI:456215"/>
    </ligand>
</feature>
<dbReference type="InterPro" id="IPR002073">
    <property type="entry name" value="PDEase_catalytic_dom"/>
</dbReference>
<dbReference type="PROSITE" id="PS51845">
    <property type="entry name" value="PDEASE_I_2"/>
    <property type="match status" value="1"/>
</dbReference>
<feature type="binding site" evidence="5">
    <location>
        <position position="43"/>
    </location>
    <ligand>
        <name>Zn(2+)</name>
        <dbReference type="ChEBI" id="CHEBI:29105"/>
        <label>1</label>
    </ligand>
</feature>
<dbReference type="OrthoDB" id="546632at2759"/>
<evidence type="ECO:0000313" key="7">
    <source>
        <dbReference type="EMBL" id="OAD05855.1"/>
    </source>
</evidence>
<feature type="binding site" evidence="5">
    <location>
        <position position="196"/>
    </location>
    <ligand>
        <name>Zn(2+)</name>
        <dbReference type="ChEBI" id="CHEBI:29105"/>
        <label>1</label>
    </ligand>
</feature>
<dbReference type="AlphaFoldDB" id="A0A162MV99"/>
<dbReference type="Proteomes" id="UP000077051">
    <property type="component" value="Unassembled WGS sequence"/>
</dbReference>
<accession>A0A162MV99</accession>
<evidence type="ECO:0000313" key="8">
    <source>
        <dbReference type="Proteomes" id="UP000077051"/>
    </source>
</evidence>
<gene>
    <name evidence="7" type="ORF">MUCCIDRAFT_137572</name>
</gene>
<feature type="domain" description="PDEase" evidence="6">
    <location>
        <begin position="1"/>
        <end position="290"/>
    </location>
</feature>
<dbReference type="PANTHER" id="PTHR11347">
    <property type="entry name" value="CYCLIC NUCLEOTIDE PHOSPHODIESTERASE"/>
    <property type="match status" value="1"/>
</dbReference>
<comment type="caution">
    <text evidence="7">The sequence shown here is derived from an EMBL/GenBank/DDBJ whole genome shotgun (WGS) entry which is preliminary data.</text>
</comment>
<keyword evidence="2" id="KW-0378">Hydrolase</keyword>
<reference evidence="7 8" key="1">
    <citation type="submission" date="2015-06" db="EMBL/GenBank/DDBJ databases">
        <title>Expansion of signal transduction pathways in fungi by whole-genome duplication.</title>
        <authorList>
            <consortium name="DOE Joint Genome Institute"/>
            <person name="Corrochano L.M."/>
            <person name="Kuo A."/>
            <person name="Marcet-Houben M."/>
            <person name="Polaino S."/>
            <person name="Salamov A."/>
            <person name="Villalobos J.M."/>
            <person name="Alvarez M.I."/>
            <person name="Avalos J."/>
            <person name="Benito E.P."/>
            <person name="Benoit I."/>
            <person name="Burger G."/>
            <person name="Camino L.P."/>
            <person name="Canovas D."/>
            <person name="Cerda-Olmedo E."/>
            <person name="Cheng J.-F."/>
            <person name="Dominguez A."/>
            <person name="Elias M."/>
            <person name="Eslava A.P."/>
            <person name="Glaser F."/>
            <person name="Grimwood J."/>
            <person name="Gutierrez G."/>
            <person name="Heitman J."/>
            <person name="Henrissat B."/>
            <person name="Iturriaga E.A."/>
            <person name="Lang B.F."/>
            <person name="Lavin J.L."/>
            <person name="Lee S."/>
            <person name="Li W."/>
            <person name="Lindquist E."/>
            <person name="Lopez-Garcia S."/>
            <person name="Luque E.M."/>
            <person name="Marcos A.T."/>
            <person name="Martin J."/>
            <person name="Mccluskey K."/>
            <person name="Medina H.R."/>
            <person name="Miralles-Duran A."/>
            <person name="Miyazaki A."/>
            <person name="Munoz-Torres E."/>
            <person name="Oguiza J.A."/>
            <person name="Ohm R."/>
            <person name="Olmedo M."/>
            <person name="Orejas M."/>
            <person name="Ortiz-Castellanos L."/>
            <person name="Pisabarro A.G."/>
            <person name="Rodriguez-Romero J."/>
            <person name="Ruiz-Herrera J."/>
            <person name="Ruiz-Vazquez R."/>
            <person name="Sanz C."/>
            <person name="Schackwitz W."/>
            <person name="Schmutz J."/>
            <person name="Shahriari M."/>
            <person name="Shelest E."/>
            <person name="Silva-Franco F."/>
            <person name="Soanes D."/>
            <person name="Syed K."/>
            <person name="Tagua V.G."/>
            <person name="Talbot N.J."/>
            <person name="Thon M."/>
            <person name="De Vries R.P."/>
            <person name="Wiebenga A."/>
            <person name="Yadav J.S."/>
            <person name="Braun E.L."/>
            <person name="Baker S."/>
            <person name="Garre V."/>
            <person name="Horwitz B."/>
            <person name="Torres-Martinez S."/>
            <person name="Idnurm A."/>
            <person name="Herrera-Estrella A."/>
            <person name="Gabaldon T."/>
            <person name="Grigoriev I.V."/>
        </authorList>
    </citation>
    <scope>NUCLEOTIDE SEQUENCE [LARGE SCALE GENOMIC DNA]</scope>
    <source>
        <strain evidence="7 8">CBS 277.49</strain>
    </source>
</reference>
<evidence type="ECO:0000256" key="1">
    <source>
        <dbReference type="ARBA" id="ARBA00022723"/>
    </source>
</evidence>
<feature type="binding site" evidence="5">
    <location>
        <position position="83"/>
    </location>
    <ligand>
        <name>Zn(2+)</name>
        <dbReference type="ChEBI" id="CHEBI:29105"/>
        <label>2</label>
    </ligand>
</feature>
<keyword evidence="1 5" id="KW-0479">Metal-binding</keyword>
<dbReference type="InterPro" id="IPR036971">
    <property type="entry name" value="PDEase_catalytic_dom_sf"/>
</dbReference>
<dbReference type="GO" id="GO:0046872">
    <property type="term" value="F:metal ion binding"/>
    <property type="evidence" value="ECO:0007669"/>
    <property type="project" value="UniProtKB-KW"/>
</dbReference>
<feature type="binding site" evidence="5">
    <location>
        <position position="83"/>
    </location>
    <ligand>
        <name>Zn(2+)</name>
        <dbReference type="ChEBI" id="CHEBI:29105"/>
        <label>1</label>
    </ligand>
</feature>
<keyword evidence="8" id="KW-1185">Reference proteome</keyword>
<dbReference type="InterPro" id="IPR003607">
    <property type="entry name" value="HD/PDEase_dom"/>
</dbReference>
<protein>
    <recommendedName>
        <fullName evidence="6">PDEase domain-containing protein</fullName>
    </recommendedName>
</protein>
<dbReference type="PRINTS" id="PR00387">
    <property type="entry name" value="PDIESTERASE1"/>
</dbReference>
<proteinExistence type="predicted"/>
<evidence type="ECO:0000256" key="4">
    <source>
        <dbReference type="PIRSR" id="PIRSR623088-2"/>
    </source>
</evidence>
<evidence type="ECO:0000256" key="2">
    <source>
        <dbReference type="ARBA" id="ARBA00022801"/>
    </source>
</evidence>
<dbReference type="InterPro" id="IPR023088">
    <property type="entry name" value="PDEase"/>
</dbReference>
<dbReference type="VEuPathDB" id="FungiDB:MUCCIDRAFT_137572"/>
<feature type="binding site" evidence="5">
    <location>
        <position position="82"/>
    </location>
    <ligand>
        <name>Zn(2+)</name>
        <dbReference type="ChEBI" id="CHEBI:29105"/>
        <label>1</label>
    </ligand>
</feature>
<evidence type="ECO:0000256" key="5">
    <source>
        <dbReference type="PIRSR" id="PIRSR623088-3"/>
    </source>
</evidence>
<evidence type="ECO:0000259" key="6">
    <source>
        <dbReference type="PROSITE" id="PS51845"/>
    </source>
</evidence>
<dbReference type="SUPFAM" id="SSF109604">
    <property type="entry name" value="HD-domain/PDEase-like"/>
    <property type="match status" value="1"/>
</dbReference>
<dbReference type="CDD" id="cd00077">
    <property type="entry name" value="HDc"/>
    <property type="match status" value="1"/>
</dbReference>
<feature type="binding site" evidence="4">
    <location>
        <position position="196"/>
    </location>
    <ligand>
        <name>AMP</name>
        <dbReference type="ChEBI" id="CHEBI:456215"/>
    </ligand>
</feature>
<feature type="binding site" evidence="4">
    <location>
        <position position="247"/>
    </location>
    <ligand>
        <name>AMP</name>
        <dbReference type="ChEBI" id="CHEBI:456215"/>
    </ligand>
</feature>
<evidence type="ECO:0000256" key="3">
    <source>
        <dbReference type="PIRSR" id="PIRSR623088-1"/>
    </source>
</evidence>
<organism evidence="7 8">
    <name type="scientific">Mucor lusitanicus CBS 277.49</name>
    <dbReference type="NCBI Taxonomy" id="747725"/>
    <lineage>
        <taxon>Eukaryota</taxon>
        <taxon>Fungi</taxon>
        <taxon>Fungi incertae sedis</taxon>
        <taxon>Mucoromycota</taxon>
        <taxon>Mucoromycotina</taxon>
        <taxon>Mucoromycetes</taxon>
        <taxon>Mucorales</taxon>
        <taxon>Mucorineae</taxon>
        <taxon>Mucoraceae</taxon>
        <taxon>Mucor</taxon>
    </lineage>
</organism>
<dbReference type="GO" id="GO:0004114">
    <property type="term" value="F:3',5'-cyclic-nucleotide phosphodiesterase activity"/>
    <property type="evidence" value="ECO:0007669"/>
    <property type="project" value="InterPro"/>
</dbReference>
<dbReference type="EMBL" id="AMYB01000002">
    <property type="protein sequence ID" value="OAD05855.1"/>
    <property type="molecule type" value="Genomic_DNA"/>
</dbReference>
<dbReference type="GO" id="GO:0007165">
    <property type="term" value="P:signal transduction"/>
    <property type="evidence" value="ECO:0007669"/>
    <property type="project" value="InterPro"/>
</dbReference>
<feature type="binding site" evidence="4">
    <location>
        <begin position="39"/>
        <end position="43"/>
    </location>
    <ligand>
        <name>AMP</name>
        <dbReference type="ChEBI" id="CHEBI:456215"/>
    </ligand>
</feature>